<evidence type="ECO:0000313" key="5">
    <source>
        <dbReference type="EMBL" id="RDY26026.1"/>
    </source>
</evidence>
<dbReference type="InterPro" id="IPR018062">
    <property type="entry name" value="HTH_AraC-typ_CS"/>
</dbReference>
<dbReference type="RefSeq" id="WP_147295832.1">
    <property type="nucleotide sequence ID" value="NZ_NOJY02000037.1"/>
</dbReference>
<sequence>YNVINSLIHELSSDNIYSDDLALCYLKQLIIQILRQENANSQSKPTTHMQQTYENDLLNDIITFIQDNIEERISIDTLCTHFCISTSMLHSLFKKNMNNTVKNYINDLKLHKSKELIKSSTYSVSDISDILGFSSIHYFSKKFKSAFGVSPTEYSKSIYG</sequence>
<protein>
    <submittedName>
        <fullName evidence="5">AraC family transcriptional regulator</fullName>
    </submittedName>
</protein>
<dbReference type="InterPro" id="IPR009057">
    <property type="entry name" value="Homeodomain-like_sf"/>
</dbReference>
<keyword evidence="1" id="KW-0805">Transcription regulation</keyword>
<dbReference type="AlphaFoldDB" id="A0A371J031"/>
<evidence type="ECO:0000256" key="3">
    <source>
        <dbReference type="ARBA" id="ARBA00023163"/>
    </source>
</evidence>
<feature type="domain" description="HTH araC/xylS-type" evidence="4">
    <location>
        <begin position="59"/>
        <end position="157"/>
    </location>
</feature>
<dbReference type="PROSITE" id="PS00041">
    <property type="entry name" value="HTH_ARAC_FAMILY_1"/>
    <property type="match status" value="1"/>
</dbReference>
<dbReference type="SUPFAM" id="SSF46689">
    <property type="entry name" value="Homeodomain-like"/>
    <property type="match status" value="2"/>
</dbReference>
<reference evidence="5 6" key="1">
    <citation type="journal article" date="2017" name="Genome Announc.">
        <title>Draft Genome Sequence of Romboutsia weinsteinii sp. nov. Strain CCRI-19649(T) Isolated from Surface Water.</title>
        <authorList>
            <person name="Maheux A.F."/>
            <person name="Boudreau D.K."/>
            <person name="Berube E."/>
            <person name="Boissinot M."/>
            <person name="Cantin P."/>
            <person name="Raymond F."/>
            <person name="Corbeil J."/>
            <person name="Omar R.F."/>
            <person name="Bergeron M.G."/>
        </authorList>
    </citation>
    <scope>NUCLEOTIDE SEQUENCE [LARGE SCALE GENOMIC DNA]</scope>
    <source>
        <strain evidence="5 6">CCRI-19649</strain>
    </source>
</reference>
<dbReference type="Gene3D" id="1.10.10.60">
    <property type="entry name" value="Homeodomain-like"/>
    <property type="match status" value="2"/>
</dbReference>
<keyword evidence="2" id="KW-0238">DNA-binding</keyword>
<evidence type="ECO:0000256" key="1">
    <source>
        <dbReference type="ARBA" id="ARBA00023015"/>
    </source>
</evidence>
<evidence type="ECO:0000256" key="2">
    <source>
        <dbReference type="ARBA" id="ARBA00023125"/>
    </source>
</evidence>
<dbReference type="Proteomes" id="UP000215694">
    <property type="component" value="Unassembled WGS sequence"/>
</dbReference>
<feature type="non-terminal residue" evidence="5">
    <location>
        <position position="1"/>
    </location>
</feature>
<dbReference type="PROSITE" id="PS01124">
    <property type="entry name" value="HTH_ARAC_FAMILY_2"/>
    <property type="match status" value="1"/>
</dbReference>
<dbReference type="PANTHER" id="PTHR43280:SF2">
    <property type="entry name" value="HTH-TYPE TRANSCRIPTIONAL REGULATOR EXSA"/>
    <property type="match status" value="1"/>
</dbReference>
<dbReference type="InterPro" id="IPR018060">
    <property type="entry name" value="HTH_AraC"/>
</dbReference>
<dbReference type="InterPro" id="IPR020449">
    <property type="entry name" value="Tscrpt_reg_AraC-type_HTH"/>
</dbReference>
<evidence type="ECO:0000313" key="6">
    <source>
        <dbReference type="Proteomes" id="UP000215694"/>
    </source>
</evidence>
<comment type="caution">
    <text evidence="5">The sequence shown here is derived from an EMBL/GenBank/DDBJ whole genome shotgun (WGS) entry which is preliminary data.</text>
</comment>
<dbReference type="GO" id="GO:0043565">
    <property type="term" value="F:sequence-specific DNA binding"/>
    <property type="evidence" value="ECO:0007669"/>
    <property type="project" value="InterPro"/>
</dbReference>
<dbReference type="SMART" id="SM00342">
    <property type="entry name" value="HTH_ARAC"/>
    <property type="match status" value="1"/>
</dbReference>
<keyword evidence="6" id="KW-1185">Reference proteome</keyword>
<keyword evidence="3" id="KW-0804">Transcription</keyword>
<gene>
    <name evidence="5" type="ORF">CHL78_015195</name>
</gene>
<organism evidence="5 6">
    <name type="scientific">Romboutsia weinsteinii</name>
    <dbReference type="NCBI Taxonomy" id="2020949"/>
    <lineage>
        <taxon>Bacteria</taxon>
        <taxon>Bacillati</taxon>
        <taxon>Bacillota</taxon>
        <taxon>Clostridia</taxon>
        <taxon>Peptostreptococcales</taxon>
        <taxon>Peptostreptococcaceae</taxon>
        <taxon>Romboutsia</taxon>
    </lineage>
</organism>
<accession>A0A371J031</accession>
<dbReference type="PRINTS" id="PR00032">
    <property type="entry name" value="HTHARAC"/>
</dbReference>
<dbReference type="Pfam" id="PF12833">
    <property type="entry name" value="HTH_18"/>
    <property type="match status" value="1"/>
</dbReference>
<proteinExistence type="predicted"/>
<dbReference type="GO" id="GO:0003700">
    <property type="term" value="F:DNA-binding transcription factor activity"/>
    <property type="evidence" value="ECO:0007669"/>
    <property type="project" value="InterPro"/>
</dbReference>
<name>A0A371J031_9FIRM</name>
<dbReference type="OrthoDB" id="249627at2"/>
<dbReference type="EMBL" id="NOJY02000037">
    <property type="protein sequence ID" value="RDY26026.1"/>
    <property type="molecule type" value="Genomic_DNA"/>
</dbReference>
<evidence type="ECO:0000259" key="4">
    <source>
        <dbReference type="PROSITE" id="PS01124"/>
    </source>
</evidence>
<dbReference type="PANTHER" id="PTHR43280">
    <property type="entry name" value="ARAC-FAMILY TRANSCRIPTIONAL REGULATOR"/>
    <property type="match status" value="1"/>
</dbReference>